<comment type="similarity">
    <text evidence="2">Belongs to the CPA3 antiporters (TC 2.A.63) subunit D family.</text>
</comment>
<protein>
    <submittedName>
        <fullName evidence="10">Cation:proton antiporter</fullName>
    </submittedName>
</protein>
<keyword evidence="3" id="KW-1003">Cell membrane</keyword>
<feature type="transmembrane region" description="Helical" evidence="8">
    <location>
        <begin position="303"/>
        <end position="322"/>
    </location>
</feature>
<feature type="transmembrane region" description="Helical" evidence="8">
    <location>
        <begin position="402"/>
        <end position="422"/>
    </location>
</feature>
<feature type="transmembrane region" description="Helical" evidence="8">
    <location>
        <begin position="76"/>
        <end position="99"/>
    </location>
</feature>
<evidence type="ECO:0000313" key="11">
    <source>
        <dbReference type="Proteomes" id="UP000295781"/>
    </source>
</evidence>
<dbReference type="RefSeq" id="WP_129345997.1">
    <property type="nucleotide sequence ID" value="NZ_CP012670.1"/>
</dbReference>
<dbReference type="PRINTS" id="PR01437">
    <property type="entry name" value="NUOXDRDTASE4"/>
</dbReference>
<dbReference type="Pfam" id="PF00361">
    <property type="entry name" value="Proton_antipo_M"/>
    <property type="match status" value="1"/>
</dbReference>
<sequence>MASSLILPIATPMFTGAVLLLVSDTRRQRWLALLGALGLLASAIAVAARVATDGIQVLRAGSWAAPFGITLVADRLTAVLLVAVGVVGVATTAYAFAGLDPRRESVGYHPVMMVLLMGVSGAFLTGDLFNLYVWFEVMLVASFVLMALYRNRMQVRAAFTYVTLNLLASTILLTALGLLYGSAGTLNMADLSQRWSTGALPKLHISMAALFFTAFGIKAALFPWFSWLPASYHAPPAAVSAIFAGLLTKVGVYSMFRVFTLLFRDVHPAGPTLVLALSLVTMVIGVTCALTQRDLRRVLSFNLVGHIGYTTMGLGLATPLGLSGALLYVIHHILAITNLYLIAGIFLRVRRSSELDRLGSLYRAHPYAAMLALVPMFALAGVPPLSGSIAKIALVQAAFEAGAYWAGAIALFVGLLSVLSIARAWGEAFWKPAPEEPAPARPIWQQLLPIGGLTALTLAFTVAADPLVALTSAIAMDLLEPDAYVRAVLDGG</sequence>
<dbReference type="EMBL" id="CP012670">
    <property type="protein sequence ID" value="AUX20666.1"/>
    <property type="molecule type" value="Genomic_DNA"/>
</dbReference>
<feature type="transmembrane region" description="Helical" evidence="8">
    <location>
        <begin position="328"/>
        <end position="349"/>
    </location>
</feature>
<dbReference type="AlphaFoldDB" id="A0A4P2PW11"/>
<evidence type="ECO:0000256" key="1">
    <source>
        <dbReference type="ARBA" id="ARBA00004651"/>
    </source>
</evidence>
<evidence type="ECO:0000256" key="7">
    <source>
        <dbReference type="RuleBase" id="RU000320"/>
    </source>
</evidence>
<evidence type="ECO:0000256" key="3">
    <source>
        <dbReference type="ARBA" id="ARBA00022475"/>
    </source>
</evidence>
<reference evidence="10 11" key="1">
    <citation type="submission" date="2015-09" db="EMBL/GenBank/DDBJ databases">
        <title>Sorangium comparison.</title>
        <authorList>
            <person name="Zaburannyi N."/>
            <person name="Bunk B."/>
            <person name="Overmann J."/>
            <person name="Mueller R."/>
        </authorList>
    </citation>
    <scope>NUCLEOTIDE SEQUENCE [LARGE SCALE GENOMIC DNA]</scope>
    <source>
        <strain evidence="10 11">So ceGT47</strain>
    </source>
</reference>
<dbReference type="GO" id="GO:0042773">
    <property type="term" value="P:ATP synthesis coupled electron transport"/>
    <property type="evidence" value="ECO:0007669"/>
    <property type="project" value="InterPro"/>
</dbReference>
<evidence type="ECO:0000256" key="6">
    <source>
        <dbReference type="ARBA" id="ARBA00023136"/>
    </source>
</evidence>
<dbReference type="InterPro" id="IPR050586">
    <property type="entry name" value="CPA3_Na-H_Antiporter_D"/>
</dbReference>
<evidence type="ECO:0000256" key="2">
    <source>
        <dbReference type="ARBA" id="ARBA00005346"/>
    </source>
</evidence>
<dbReference type="OrthoDB" id="9781596at2"/>
<evidence type="ECO:0000259" key="9">
    <source>
        <dbReference type="Pfam" id="PF00361"/>
    </source>
</evidence>
<feature type="transmembrane region" description="Helical" evidence="8">
    <location>
        <begin position="131"/>
        <end position="149"/>
    </location>
</feature>
<comment type="subcellular location">
    <subcellularLocation>
        <location evidence="1">Cell membrane</location>
        <topology evidence="1">Multi-pass membrane protein</topology>
    </subcellularLocation>
    <subcellularLocation>
        <location evidence="7">Membrane</location>
        <topology evidence="7">Multi-pass membrane protein</topology>
    </subcellularLocation>
</comment>
<evidence type="ECO:0000256" key="4">
    <source>
        <dbReference type="ARBA" id="ARBA00022692"/>
    </source>
</evidence>
<feature type="transmembrane region" description="Helical" evidence="8">
    <location>
        <begin position="30"/>
        <end position="51"/>
    </location>
</feature>
<dbReference type="InterPro" id="IPR003918">
    <property type="entry name" value="NADH_UbQ_OxRdtase"/>
</dbReference>
<proteinExistence type="inferred from homology"/>
<feature type="transmembrane region" description="Helical" evidence="8">
    <location>
        <begin position="106"/>
        <end position="125"/>
    </location>
</feature>
<dbReference type="GO" id="GO:0008137">
    <property type="term" value="F:NADH dehydrogenase (ubiquinone) activity"/>
    <property type="evidence" value="ECO:0007669"/>
    <property type="project" value="InterPro"/>
</dbReference>
<feature type="transmembrane region" description="Helical" evidence="8">
    <location>
        <begin position="268"/>
        <end position="291"/>
    </location>
</feature>
<dbReference type="GO" id="GO:0005886">
    <property type="term" value="C:plasma membrane"/>
    <property type="evidence" value="ECO:0007669"/>
    <property type="project" value="UniProtKB-SubCell"/>
</dbReference>
<keyword evidence="6 8" id="KW-0472">Membrane</keyword>
<accession>A0A4P2PW11</accession>
<keyword evidence="4 7" id="KW-0812">Transmembrane</keyword>
<feature type="transmembrane region" description="Helical" evidence="8">
    <location>
        <begin position="6"/>
        <end position="23"/>
    </location>
</feature>
<dbReference type="PANTHER" id="PTHR42703">
    <property type="entry name" value="NADH DEHYDROGENASE"/>
    <property type="match status" value="1"/>
</dbReference>
<dbReference type="Proteomes" id="UP000295781">
    <property type="component" value="Chromosome"/>
</dbReference>
<feature type="transmembrane region" description="Helical" evidence="8">
    <location>
        <begin position="237"/>
        <end position="256"/>
    </location>
</feature>
<keyword evidence="5 8" id="KW-1133">Transmembrane helix</keyword>
<evidence type="ECO:0000313" key="10">
    <source>
        <dbReference type="EMBL" id="AUX20666.1"/>
    </source>
</evidence>
<evidence type="ECO:0000256" key="8">
    <source>
        <dbReference type="SAM" id="Phobius"/>
    </source>
</evidence>
<feature type="transmembrane region" description="Helical" evidence="8">
    <location>
        <begin position="203"/>
        <end position="225"/>
    </location>
</feature>
<feature type="transmembrane region" description="Helical" evidence="8">
    <location>
        <begin position="361"/>
        <end position="382"/>
    </location>
</feature>
<organism evidence="10 11">
    <name type="scientific">Sorangium cellulosum</name>
    <name type="common">Polyangium cellulosum</name>
    <dbReference type="NCBI Taxonomy" id="56"/>
    <lineage>
        <taxon>Bacteria</taxon>
        <taxon>Pseudomonadati</taxon>
        <taxon>Myxococcota</taxon>
        <taxon>Polyangia</taxon>
        <taxon>Polyangiales</taxon>
        <taxon>Polyangiaceae</taxon>
        <taxon>Sorangium</taxon>
    </lineage>
</organism>
<dbReference type="InterPro" id="IPR001750">
    <property type="entry name" value="ND/Mrp_TM"/>
</dbReference>
<feature type="domain" description="NADH:quinone oxidoreductase/Mrp antiporter transmembrane" evidence="9">
    <location>
        <begin position="126"/>
        <end position="415"/>
    </location>
</feature>
<dbReference type="PANTHER" id="PTHR42703:SF1">
    <property type="entry name" value="NA(+)_H(+) ANTIPORTER SUBUNIT D1"/>
    <property type="match status" value="1"/>
</dbReference>
<feature type="transmembrane region" description="Helical" evidence="8">
    <location>
        <begin position="161"/>
        <end position="183"/>
    </location>
</feature>
<gene>
    <name evidence="10" type="ORF">SOCEGT47_011390</name>
</gene>
<name>A0A4P2PW11_SORCE</name>
<evidence type="ECO:0000256" key="5">
    <source>
        <dbReference type="ARBA" id="ARBA00022989"/>
    </source>
</evidence>